<name>A0A8S1K3D3_PARPR</name>
<sequence length="232" mass="28442">MQYQQLIQNNFQSIIDLYYHQAQQSGENRFREIKASTKIQAWHKMHKLRVKYIKIRYSTVIIQKFARGYIARMLMKRNNDSRYNERNIKYFSYHATQIQRHFRGYHYRKYYINWSTRKAYLEFLKTKNQDFLEELKKVEVDENQQLKIRQEQLARTEFESLAKNLHHLSSTQTISGVYNRPFGNKDIVFDMDVESHLKVVFHSNYEWEKKRQMSRYAKSNKLNYSNKLKPLK</sequence>
<organism evidence="1 2">
    <name type="scientific">Paramecium primaurelia</name>
    <dbReference type="NCBI Taxonomy" id="5886"/>
    <lineage>
        <taxon>Eukaryota</taxon>
        <taxon>Sar</taxon>
        <taxon>Alveolata</taxon>
        <taxon>Ciliophora</taxon>
        <taxon>Intramacronucleata</taxon>
        <taxon>Oligohymenophorea</taxon>
        <taxon>Peniculida</taxon>
        <taxon>Parameciidae</taxon>
        <taxon>Paramecium</taxon>
    </lineage>
</organism>
<accession>A0A8S1K3D3</accession>
<proteinExistence type="predicted"/>
<dbReference type="SMART" id="SM00015">
    <property type="entry name" value="IQ"/>
    <property type="match status" value="3"/>
</dbReference>
<dbReference type="Pfam" id="PF00612">
    <property type="entry name" value="IQ"/>
    <property type="match status" value="2"/>
</dbReference>
<gene>
    <name evidence="1" type="ORF">PPRIM_AZ9-3.1.T0130155</name>
</gene>
<dbReference type="PROSITE" id="PS50096">
    <property type="entry name" value="IQ"/>
    <property type="match status" value="2"/>
</dbReference>
<keyword evidence="2" id="KW-1185">Reference proteome</keyword>
<dbReference type="EMBL" id="CAJJDM010000010">
    <property type="protein sequence ID" value="CAD8048953.1"/>
    <property type="molecule type" value="Genomic_DNA"/>
</dbReference>
<evidence type="ECO:0000313" key="2">
    <source>
        <dbReference type="Proteomes" id="UP000688137"/>
    </source>
</evidence>
<evidence type="ECO:0000313" key="1">
    <source>
        <dbReference type="EMBL" id="CAD8048953.1"/>
    </source>
</evidence>
<dbReference type="AlphaFoldDB" id="A0A8S1K3D3"/>
<comment type="caution">
    <text evidence="1">The sequence shown here is derived from an EMBL/GenBank/DDBJ whole genome shotgun (WGS) entry which is preliminary data.</text>
</comment>
<reference evidence="1" key="1">
    <citation type="submission" date="2021-01" db="EMBL/GenBank/DDBJ databases">
        <authorList>
            <consortium name="Genoscope - CEA"/>
            <person name="William W."/>
        </authorList>
    </citation>
    <scope>NUCLEOTIDE SEQUENCE</scope>
</reference>
<dbReference type="InterPro" id="IPR000048">
    <property type="entry name" value="IQ_motif_EF-hand-BS"/>
</dbReference>
<protein>
    <submittedName>
        <fullName evidence="1">Uncharacterized protein</fullName>
    </submittedName>
</protein>
<dbReference type="OMA" id="CAIRIQM"/>
<dbReference type="Proteomes" id="UP000688137">
    <property type="component" value="Unassembled WGS sequence"/>
</dbReference>